<dbReference type="InterPro" id="IPR025966">
    <property type="entry name" value="OppC_N"/>
</dbReference>
<feature type="transmembrane region" description="Helical" evidence="7">
    <location>
        <begin position="264"/>
        <end position="285"/>
    </location>
</feature>
<evidence type="ECO:0000313" key="10">
    <source>
        <dbReference type="EMBL" id="SFZ86366.1"/>
    </source>
</evidence>
<evidence type="ECO:0000313" key="11">
    <source>
        <dbReference type="Proteomes" id="UP000183447"/>
    </source>
</evidence>
<keyword evidence="5 7" id="KW-1133">Transmembrane helix</keyword>
<feature type="region of interest" description="Disordered" evidence="8">
    <location>
        <begin position="1"/>
        <end position="23"/>
    </location>
</feature>
<gene>
    <name evidence="10" type="ORF">SAMN02983003_3546</name>
</gene>
<dbReference type="GO" id="GO:0055085">
    <property type="term" value="P:transmembrane transport"/>
    <property type="evidence" value="ECO:0007669"/>
    <property type="project" value="InterPro"/>
</dbReference>
<keyword evidence="3" id="KW-1003">Cell membrane</keyword>
<protein>
    <submittedName>
        <fullName evidence="10">Peptide/nickel transport system permease protein</fullName>
    </submittedName>
</protein>
<dbReference type="GO" id="GO:0005886">
    <property type="term" value="C:plasma membrane"/>
    <property type="evidence" value="ECO:0007669"/>
    <property type="project" value="UniProtKB-SubCell"/>
</dbReference>
<feature type="transmembrane region" description="Helical" evidence="7">
    <location>
        <begin position="209"/>
        <end position="230"/>
    </location>
</feature>
<evidence type="ECO:0000256" key="4">
    <source>
        <dbReference type="ARBA" id="ARBA00022692"/>
    </source>
</evidence>
<feature type="transmembrane region" description="Helical" evidence="7">
    <location>
        <begin position="35"/>
        <end position="57"/>
    </location>
</feature>
<evidence type="ECO:0000259" key="9">
    <source>
        <dbReference type="PROSITE" id="PS50928"/>
    </source>
</evidence>
<dbReference type="Pfam" id="PF12911">
    <property type="entry name" value="OppC_N"/>
    <property type="match status" value="1"/>
</dbReference>
<keyword evidence="2 7" id="KW-0813">Transport</keyword>
<evidence type="ECO:0000256" key="2">
    <source>
        <dbReference type="ARBA" id="ARBA00022448"/>
    </source>
</evidence>
<dbReference type="RefSeq" id="WP_072345869.1">
    <property type="nucleotide sequence ID" value="NZ_FPKU01000003.1"/>
</dbReference>
<feature type="transmembrane region" description="Helical" evidence="7">
    <location>
        <begin position="98"/>
        <end position="124"/>
    </location>
</feature>
<comment type="similarity">
    <text evidence="7">Belongs to the binding-protein-dependent transport system permease family.</text>
</comment>
<evidence type="ECO:0000256" key="7">
    <source>
        <dbReference type="RuleBase" id="RU363032"/>
    </source>
</evidence>
<feature type="compositionally biased region" description="Low complexity" evidence="8">
    <location>
        <begin position="1"/>
        <end position="18"/>
    </location>
</feature>
<evidence type="ECO:0000256" key="1">
    <source>
        <dbReference type="ARBA" id="ARBA00004651"/>
    </source>
</evidence>
<dbReference type="STRING" id="665118.SAMN02983003_3546"/>
<dbReference type="Pfam" id="PF00528">
    <property type="entry name" value="BPD_transp_1"/>
    <property type="match status" value="1"/>
</dbReference>
<organism evidence="10 11">
    <name type="scientific">Devosia enhydra</name>
    <dbReference type="NCBI Taxonomy" id="665118"/>
    <lineage>
        <taxon>Bacteria</taxon>
        <taxon>Pseudomonadati</taxon>
        <taxon>Pseudomonadota</taxon>
        <taxon>Alphaproteobacteria</taxon>
        <taxon>Hyphomicrobiales</taxon>
        <taxon>Devosiaceae</taxon>
        <taxon>Devosia</taxon>
    </lineage>
</organism>
<dbReference type="Gene3D" id="1.10.3720.10">
    <property type="entry name" value="MetI-like"/>
    <property type="match status" value="1"/>
</dbReference>
<dbReference type="Proteomes" id="UP000183447">
    <property type="component" value="Unassembled WGS sequence"/>
</dbReference>
<reference evidence="10 11" key="1">
    <citation type="submission" date="2016-11" db="EMBL/GenBank/DDBJ databases">
        <authorList>
            <person name="Jaros S."/>
            <person name="Januszkiewicz K."/>
            <person name="Wedrychowicz H."/>
        </authorList>
    </citation>
    <scope>NUCLEOTIDE SEQUENCE [LARGE SCALE GENOMIC DNA]</scope>
    <source>
        <strain evidence="10 11">ATCC 23634</strain>
    </source>
</reference>
<evidence type="ECO:0000256" key="3">
    <source>
        <dbReference type="ARBA" id="ARBA00022475"/>
    </source>
</evidence>
<dbReference type="InterPro" id="IPR035906">
    <property type="entry name" value="MetI-like_sf"/>
</dbReference>
<dbReference type="CDD" id="cd06261">
    <property type="entry name" value="TM_PBP2"/>
    <property type="match status" value="1"/>
</dbReference>
<sequence>MASPSPNAVAAAPSAAPAKPSPRPSIWRTVLRDKIGMFGAVLVTLMLGAALLAQWIAPRNPTQINGRDRLQGPSATYLLGTDELGRDLLSRALYGAQVSLTVSITVVTFAALIGISIGVASGYFRGILDGVSMRVMDVLFAFPTILLALAVVSTLGTDTRNLIIALTIVYVPTFARISRGAAMSVSREVYVEAAKSVGVGHLRILLRYVLPNITAPIAVQITISLAYAILVESSLSYLGLGVQPPAASWGSMLASGKVHMERSLWPSLVPGMFIVITVLGFNLLGDALRDSLDPRLRAAMR</sequence>
<dbReference type="PROSITE" id="PS50928">
    <property type="entry name" value="ABC_TM1"/>
    <property type="match status" value="1"/>
</dbReference>
<dbReference type="PANTHER" id="PTHR43386:SF25">
    <property type="entry name" value="PEPTIDE ABC TRANSPORTER PERMEASE PROTEIN"/>
    <property type="match status" value="1"/>
</dbReference>
<dbReference type="SUPFAM" id="SSF161098">
    <property type="entry name" value="MetI-like"/>
    <property type="match status" value="1"/>
</dbReference>
<proteinExistence type="inferred from homology"/>
<dbReference type="InterPro" id="IPR000515">
    <property type="entry name" value="MetI-like"/>
</dbReference>
<keyword evidence="11" id="KW-1185">Reference proteome</keyword>
<dbReference type="AlphaFoldDB" id="A0A1K2I1V6"/>
<feature type="transmembrane region" description="Helical" evidence="7">
    <location>
        <begin position="136"/>
        <end position="156"/>
    </location>
</feature>
<dbReference type="InterPro" id="IPR050366">
    <property type="entry name" value="BP-dependent_transpt_permease"/>
</dbReference>
<evidence type="ECO:0000256" key="8">
    <source>
        <dbReference type="SAM" id="MobiDB-lite"/>
    </source>
</evidence>
<accession>A0A1K2I1V6</accession>
<dbReference type="EMBL" id="FPKU01000003">
    <property type="protein sequence ID" value="SFZ86366.1"/>
    <property type="molecule type" value="Genomic_DNA"/>
</dbReference>
<evidence type="ECO:0000256" key="6">
    <source>
        <dbReference type="ARBA" id="ARBA00023136"/>
    </source>
</evidence>
<keyword evidence="6 7" id="KW-0472">Membrane</keyword>
<keyword evidence="4 7" id="KW-0812">Transmembrane</keyword>
<feature type="domain" description="ABC transmembrane type-1" evidence="9">
    <location>
        <begin position="96"/>
        <end position="285"/>
    </location>
</feature>
<name>A0A1K2I1V6_9HYPH</name>
<evidence type="ECO:0000256" key="5">
    <source>
        <dbReference type="ARBA" id="ARBA00022989"/>
    </source>
</evidence>
<comment type="subcellular location">
    <subcellularLocation>
        <location evidence="1 7">Cell membrane</location>
        <topology evidence="1 7">Multi-pass membrane protein</topology>
    </subcellularLocation>
</comment>
<dbReference type="PANTHER" id="PTHR43386">
    <property type="entry name" value="OLIGOPEPTIDE TRANSPORT SYSTEM PERMEASE PROTEIN APPC"/>
    <property type="match status" value="1"/>
</dbReference>